<accession>A0A2A9NK97</accession>
<proteinExistence type="predicted"/>
<feature type="region of interest" description="Disordered" evidence="1">
    <location>
        <begin position="128"/>
        <end position="305"/>
    </location>
</feature>
<feature type="compositionally biased region" description="Low complexity" evidence="1">
    <location>
        <begin position="409"/>
        <end position="462"/>
    </location>
</feature>
<evidence type="ECO:0000313" key="3">
    <source>
        <dbReference type="Proteomes" id="UP000242287"/>
    </source>
</evidence>
<evidence type="ECO:0000256" key="1">
    <source>
        <dbReference type="SAM" id="MobiDB-lite"/>
    </source>
</evidence>
<feature type="compositionally biased region" description="Basic residues" evidence="1">
    <location>
        <begin position="373"/>
        <end position="386"/>
    </location>
</feature>
<reference evidence="2 3" key="1">
    <citation type="submission" date="2014-02" db="EMBL/GenBank/DDBJ databases">
        <title>Transposable element dynamics among asymbiotic and ectomycorrhizal Amanita fungi.</title>
        <authorList>
            <consortium name="DOE Joint Genome Institute"/>
            <person name="Hess J."/>
            <person name="Skrede I."/>
            <person name="Wolfe B."/>
            <person name="LaButti K."/>
            <person name="Ohm R.A."/>
            <person name="Grigoriev I.V."/>
            <person name="Pringle A."/>
        </authorList>
    </citation>
    <scope>NUCLEOTIDE SEQUENCE [LARGE SCALE GENOMIC DNA]</scope>
    <source>
        <strain evidence="2 3">SKay4041</strain>
    </source>
</reference>
<dbReference type="Proteomes" id="UP000242287">
    <property type="component" value="Unassembled WGS sequence"/>
</dbReference>
<name>A0A2A9NK97_9AGAR</name>
<feature type="region of interest" description="Disordered" evidence="1">
    <location>
        <begin position="332"/>
        <end position="493"/>
    </location>
</feature>
<keyword evidence="3" id="KW-1185">Reference proteome</keyword>
<sequence>MSSYTTFYQVPPYTQQTNTIPKGWQPPFQGPPPLPSGMNVNPQLWQAGRWQFNPAYLSRNQAPIPPNQHTWVAGQAWQQRPPGEAASKNPYKRVPKPFSPTYLATSLSDNPLGLSDMIPAEEYYAQQPAASIPTDDERRPPIADSPWIWNPPQLAPEEDESTDVPAPVARPDRAERPTPSRQQSTETATQQQQQQQETSAQRESPKKPELSKDDVPFTAKRDLVPTFSINIVRTPEHYKLAQSRSSSRSSLHPSTSRSATIDPQQLADRMQTLSTSEQPKPLSRHYSMPDTTSKAPIYEPNSAPAAPSSVYVAAHLVDEPTNSLLSPLLINTPKSSNRSLGRNSTFPVINSSSSLDPIPEASSVSRPDQQQPSHHRPHKSSHRTPLRNKAESADSYFYNTSPNHPSPTHPSHSSSSPYNASPSRSSRSSSSSRASSQQPSPATSLSLSPHDYHTSPPTSSSSRQSNPLPVPPTEHSNLHFSSLSQSGSGAYTTKKRVRKGYWNKRGDHVTMSGFIVYPPSDHLYPSELQDYPDEKVGYLDEKGHFLPFSDRPELPESLPHRGQAPRRPYTFNSLLSQFLEYV</sequence>
<dbReference type="EMBL" id="KZ302002">
    <property type="protein sequence ID" value="PFH50498.1"/>
    <property type="molecule type" value="Genomic_DNA"/>
</dbReference>
<dbReference type="OrthoDB" id="3255291at2759"/>
<feature type="compositionally biased region" description="Basic and acidic residues" evidence="1">
    <location>
        <begin position="203"/>
        <end position="223"/>
    </location>
</feature>
<dbReference type="AlphaFoldDB" id="A0A2A9NK97"/>
<gene>
    <name evidence="2" type="ORF">AMATHDRAFT_85722</name>
</gene>
<feature type="compositionally biased region" description="Polar residues" evidence="1">
    <location>
        <begin position="474"/>
        <end position="491"/>
    </location>
</feature>
<feature type="compositionally biased region" description="Low complexity" evidence="1">
    <location>
        <begin position="243"/>
        <end position="258"/>
    </location>
</feature>
<evidence type="ECO:0000313" key="2">
    <source>
        <dbReference type="EMBL" id="PFH50498.1"/>
    </source>
</evidence>
<protein>
    <submittedName>
        <fullName evidence="2">Uncharacterized protein</fullName>
    </submittedName>
</protein>
<feature type="compositionally biased region" description="Polar residues" evidence="1">
    <location>
        <begin position="332"/>
        <end position="355"/>
    </location>
</feature>
<organism evidence="2 3">
    <name type="scientific">Amanita thiersii Skay4041</name>
    <dbReference type="NCBI Taxonomy" id="703135"/>
    <lineage>
        <taxon>Eukaryota</taxon>
        <taxon>Fungi</taxon>
        <taxon>Dikarya</taxon>
        <taxon>Basidiomycota</taxon>
        <taxon>Agaricomycotina</taxon>
        <taxon>Agaricomycetes</taxon>
        <taxon>Agaricomycetidae</taxon>
        <taxon>Agaricales</taxon>
        <taxon>Pluteineae</taxon>
        <taxon>Amanitaceae</taxon>
        <taxon>Amanita</taxon>
    </lineage>
</organism>
<feature type="compositionally biased region" description="Low complexity" evidence="1">
    <location>
        <begin position="180"/>
        <end position="202"/>
    </location>
</feature>
<dbReference type="STRING" id="703135.A0A2A9NK97"/>